<evidence type="ECO:0000256" key="2">
    <source>
        <dbReference type="ARBA" id="ARBA00022448"/>
    </source>
</evidence>
<keyword evidence="3 7" id="KW-0812">Transmembrane</keyword>
<dbReference type="NCBIfam" id="NF037982">
    <property type="entry name" value="Nramp_1"/>
    <property type="match status" value="1"/>
</dbReference>
<feature type="transmembrane region" description="Helical" evidence="7">
    <location>
        <begin position="160"/>
        <end position="185"/>
    </location>
</feature>
<dbReference type="PRINTS" id="PR00447">
    <property type="entry name" value="NATRESASSCMP"/>
</dbReference>
<gene>
    <name evidence="7" type="primary">mntH</name>
    <name evidence="9" type="ORF">ABS770_24695</name>
</gene>
<dbReference type="NCBIfam" id="TIGR01197">
    <property type="entry name" value="nramp"/>
    <property type="match status" value="1"/>
</dbReference>
<feature type="transmembrane region" description="Helical" evidence="7">
    <location>
        <begin position="285"/>
        <end position="307"/>
    </location>
</feature>
<keyword evidence="5 7" id="KW-1133">Transmembrane helix</keyword>
<dbReference type="EMBL" id="JBELQD010000047">
    <property type="protein sequence ID" value="MER2291456.1"/>
    <property type="molecule type" value="Genomic_DNA"/>
</dbReference>
<comment type="similarity">
    <text evidence="7">Belongs to the NRAMP family.</text>
</comment>
<feature type="transmembrane region" description="Helical" evidence="7">
    <location>
        <begin position="197"/>
        <end position="216"/>
    </location>
</feature>
<evidence type="ECO:0000256" key="6">
    <source>
        <dbReference type="ARBA" id="ARBA00023136"/>
    </source>
</evidence>
<dbReference type="InterPro" id="IPR001046">
    <property type="entry name" value="NRAMP_fam"/>
</dbReference>
<keyword evidence="4 7" id="KW-0769">Symport</keyword>
<evidence type="ECO:0000256" key="1">
    <source>
        <dbReference type="ARBA" id="ARBA00004141"/>
    </source>
</evidence>
<keyword evidence="6 7" id="KW-0472">Membrane</keyword>
<evidence type="ECO:0000256" key="5">
    <source>
        <dbReference type="ARBA" id="ARBA00022989"/>
    </source>
</evidence>
<comment type="caution">
    <text evidence="9">The sequence shown here is derived from an EMBL/GenBank/DDBJ whole genome shotgun (WGS) entry which is preliminary data.</text>
</comment>
<evidence type="ECO:0000256" key="8">
    <source>
        <dbReference type="SAM" id="MobiDB-lite"/>
    </source>
</evidence>
<dbReference type="HAMAP" id="MF_00221">
    <property type="entry name" value="NRAMP"/>
    <property type="match status" value="1"/>
</dbReference>
<protein>
    <recommendedName>
        <fullName evidence="7">Divalent metal cation transporter MntH</fullName>
    </recommendedName>
</protein>
<feature type="transmembrane region" description="Helical" evidence="7">
    <location>
        <begin position="370"/>
        <end position="388"/>
    </location>
</feature>
<dbReference type="NCBIfam" id="NF001923">
    <property type="entry name" value="PRK00701.1"/>
    <property type="match status" value="1"/>
</dbReference>
<proteinExistence type="inferred from homology"/>
<evidence type="ECO:0000256" key="4">
    <source>
        <dbReference type="ARBA" id="ARBA00022847"/>
    </source>
</evidence>
<feature type="transmembrane region" description="Helical" evidence="7">
    <location>
        <begin position="236"/>
        <end position="257"/>
    </location>
</feature>
<comment type="function">
    <text evidence="7">H(+)-stimulated, divalent metal cation uptake system.</text>
</comment>
<dbReference type="PANTHER" id="PTHR11706">
    <property type="entry name" value="SOLUTE CARRIER PROTEIN FAMILY 11 MEMBER"/>
    <property type="match status" value="1"/>
</dbReference>
<dbReference type="PANTHER" id="PTHR11706:SF33">
    <property type="entry name" value="NATURAL RESISTANCE-ASSOCIATED MACROPHAGE PROTEIN 2"/>
    <property type="match status" value="1"/>
</dbReference>
<keyword evidence="7" id="KW-1003">Cell membrane</keyword>
<feature type="transmembrane region" description="Helical" evidence="7">
    <location>
        <begin position="90"/>
        <end position="111"/>
    </location>
</feature>
<reference evidence="9" key="1">
    <citation type="submission" date="2024-06" db="EMBL/GenBank/DDBJ databases">
        <authorList>
            <person name="Campbell A.G."/>
        </authorList>
    </citation>
    <scope>NUCLEOTIDE SEQUENCE</scope>
    <source>
        <strain evidence="9">EM17</strain>
    </source>
</reference>
<dbReference type="Pfam" id="PF01566">
    <property type="entry name" value="Nramp"/>
    <property type="match status" value="1"/>
</dbReference>
<comment type="subcellular location">
    <subcellularLocation>
        <location evidence="7">Cell membrane</location>
        <topology evidence="7">Multi-pass membrane protein</topology>
    </subcellularLocation>
    <subcellularLocation>
        <location evidence="1">Membrane</location>
        <topology evidence="1">Multi-pass membrane protein</topology>
    </subcellularLocation>
</comment>
<keyword evidence="7" id="KW-0406">Ion transport</keyword>
<evidence type="ECO:0000313" key="10">
    <source>
        <dbReference type="Proteomes" id="UP001432995"/>
    </source>
</evidence>
<feature type="transmembrane region" description="Helical" evidence="7">
    <location>
        <begin position="327"/>
        <end position="350"/>
    </location>
</feature>
<keyword evidence="2 7" id="KW-0813">Transport</keyword>
<accession>A0ABV1R9F7</accession>
<name>A0ABV1R9F7_9HYPH</name>
<sequence length="462" mass="47802">MATPDAATVPGGQMPRGSAPQGPVPEGTAPDGPALGRMSRRTEQAIRDTLDGRSGGRGRFLLFVGPAVTASIAYMDPGNFATNIQAGARYGYGLLWVVLLANFTAMLFQALSAKLGIVTGKNLAEHCRDATPLPVRLGLWSISEVAAMATDLAEFLGGAIGLSLLTGMPLMAGMAITAIVTYAILLLEHEGFRPLEIAIGVMVGTIGLCYAVELVIAPVDWADAAKGLVTPRIPDAQALTIAVGIIGATVMPHALFLHSGLTQGRGSPRTDADRRLLVRYSNREVVVALLLAGLVNMAMVIMAAAAFHAGHSEVAEIEQAYRTLTPLLGPAAGAAFLVSLLASGISSSVVGTLAGQMVMQGFTGWRIPLIVRRLVTMLPAFVVVAIGVDPTRALVLSQVVLSLALPVPMVALVVFTRRRSVMGAFANGPLTQIASVAGAAVVLGLNMVLLAAAFGLPVPGLE</sequence>
<feature type="region of interest" description="Disordered" evidence="8">
    <location>
        <begin position="1"/>
        <end position="39"/>
    </location>
</feature>
<organism evidence="9 10">
    <name type="scientific">Methylobacterium brachiatum</name>
    <dbReference type="NCBI Taxonomy" id="269660"/>
    <lineage>
        <taxon>Bacteria</taxon>
        <taxon>Pseudomonadati</taxon>
        <taxon>Pseudomonadota</taxon>
        <taxon>Alphaproteobacteria</taxon>
        <taxon>Hyphomicrobiales</taxon>
        <taxon>Methylobacteriaceae</taxon>
        <taxon>Methylobacterium</taxon>
    </lineage>
</organism>
<feature type="transmembrane region" description="Helical" evidence="7">
    <location>
        <begin position="436"/>
        <end position="456"/>
    </location>
</feature>
<dbReference type="Proteomes" id="UP001432995">
    <property type="component" value="Unassembled WGS sequence"/>
</dbReference>
<evidence type="ECO:0000256" key="3">
    <source>
        <dbReference type="ARBA" id="ARBA00022692"/>
    </source>
</evidence>
<feature type="transmembrane region" description="Helical" evidence="7">
    <location>
        <begin position="394"/>
        <end position="415"/>
    </location>
</feature>
<evidence type="ECO:0000313" key="9">
    <source>
        <dbReference type="EMBL" id="MER2291456.1"/>
    </source>
</evidence>
<keyword evidence="10" id="KW-1185">Reference proteome</keyword>
<evidence type="ECO:0000256" key="7">
    <source>
        <dbReference type="HAMAP-Rule" id="MF_00221"/>
    </source>
</evidence>